<evidence type="ECO:0000313" key="3">
    <source>
        <dbReference type="EMBL" id="MBB6397394.1"/>
    </source>
</evidence>
<dbReference type="AlphaFoldDB" id="A0A7X0G1A8"/>
<evidence type="ECO:0000256" key="1">
    <source>
        <dbReference type="SAM" id="MobiDB-lite"/>
    </source>
</evidence>
<feature type="transmembrane region" description="Helical" evidence="2">
    <location>
        <begin position="20"/>
        <end position="47"/>
    </location>
</feature>
<sequence length="98" mass="10174">MTLDYPPRPNRARTGATLAALYAVLRGLWAVARLLAGAVAALVSAALGSPPASATRLGHLIADEYRAGRAGAIDAEVIEDTADPDTESHAEPVKEGRQ</sequence>
<evidence type="ECO:0000256" key="2">
    <source>
        <dbReference type="SAM" id="Phobius"/>
    </source>
</evidence>
<organism evidence="3 4">
    <name type="scientific">Actinomadura coerulea</name>
    <dbReference type="NCBI Taxonomy" id="46159"/>
    <lineage>
        <taxon>Bacteria</taxon>
        <taxon>Bacillati</taxon>
        <taxon>Actinomycetota</taxon>
        <taxon>Actinomycetes</taxon>
        <taxon>Streptosporangiales</taxon>
        <taxon>Thermomonosporaceae</taxon>
        <taxon>Actinomadura</taxon>
    </lineage>
</organism>
<name>A0A7X0G1A8_9ACTN</name>
<dbReference type="Proteomes" id="UP000546324">
    <property type="component" value="Unassembled WGS sequence"/>
</dbReference>
<keyword evidence="2" id="KW-0472">Membrane</keyword>
<feature type="compositionally biased region" description="Basic and acidic residues" evidence="1">
    <location>
        <begin position="86"/>
        <end position="98"/>
    </location>
</feature>
<evidence type="ECO:0000313" key="4">
    <source>
        <dbReference type="Proteomes" id="UP000546324"/>
    </source>
</evidence>
<accession>A0A7X0G1A8</accession>
<keyword evidence="2" id="KW-1133">Transmembrane helix</keyword>
<dbReference type="RefSeq" id="WP_185027687.1">
    <property type="nucleotide sequence ID" value="NZ_JACHMQ010000001.1"/>
</dbReference>
<keyword evidence="4" id="KW-1185">Reference proteome</keyword>
<dbReference type="EMBL" id="JACHMQ010000001">
    <property type="protein sequence ID" value="MBB6397394.1"/>
    <property type="molecule type" value="Genomic_DNA"/>
</dbReference>
<keyword evidence="2" id="KW-0812">Transmembrane</keyword>
<feature type="region of interest" description="Disordered" evidence="1">
    <location>
        <begin position="76"/>
        <end position="98"/>
    </location>
</feature>
<reference evidence="3 4" key="1">
    <citation type="submission" date="2020-08" db="EMBL/GenBank/DDBJ databases">
        <title>Sequencing the genomes of 1000 actinobacteria strains.</title>
        <authorList>
            <person name="Klenk H.-P."/>
        </authorList>
    </citation>
    <scope>NUCLEOTIDE SEQUENCE [LARGE SCALE GENOMIC DNA]</scope>
    <source>
        <strain evidence="3 4">DSM 43675</strain>
    </source>
</reference>
<gene>
    <name evidence="3" type="ORF">BKA00_004308</name>
</gene>
<protein>
    <submittedName>
        <fullName evidence="3">Uncharacterized protein</fullName>
    </submittedName>
</protein>
<comment type="caution">
    <text evidence="3">The sequence shown here is derived from an EMBL/GenBank/DDBJ whole genome shotgun (WGS) entry which is preliminary data.</text>
</comment>
<feature type="compositionally biased region" description="Acidic residues" evidence="1">
    <location>
        <begin position="76"/>
        <end position="85"/>
    </location>
</feature>
<proteinExistence type="predicted"/>